<dbReference type="EMBL" id="JABKKF010000002">
    <property type="protein sequence ID" value="NPD91287.1"/>
    <property type="molecule type" value="Genomic_DNA"/>
</dbReference>
<keyword evidence="2" id="KW-1185">Reference proteome</keyword>
<reference evidence="1 2" key="1">
    <citation type="submission" date="2020-05" db="EMBL/GenBank/DDBJ databases">
        <title>Distinct polysaccharide utilization as determinants for interspecies competition between intestinal Prevotella spp.</title>
        <authorList>
            <person name="Galvez E.J.C."/>
            <person name="Iljazovic A."/>
            <person name="Strowig T."/>
        </authorList>
    </citation>
    <scope>NUCLEOTIDE SEQUENCE [LARGE SCALE GENOMIC DNA]</scope>
    <source>
        <strain evidence="1 2">PMUR</strain>
    </source>
</reference>
<organism evidence="1 2">
    <name type="scientific">Xylanibacter muris</name>
    <dbReference type="NCBI Taxonomy" id="2736290"/>
    <lineage>
        <taxon>Bacteria</taxon>
        <taxon>Pseudomonadati</taxon>
        <taxon>Bacteroidota</taxon>
        <taxon>Bacteroidia</taxon>
        <taxon>Bacteroidales</taxon>
        <taxon>Prevotellaceae</taxon>
        <taxon>Xylanibacter</taxon>
    </lineage>
</organism>
<evidence type="ECO:0000313" key="1">
    <source>
        <dbReference type="EMBL" id="NPD91287.1"/>
    </source>
</evidence>
<dbReference type="RefSeq" id="WP_172273506.1">
    <property type="nucleotide sequence ID" value="NZ_CASGMU010000002.1"/>
</dbReference>
<sequence length="83" mass="9608">MEGGATVTWQKPDFICVIDYYSTIDVKFVTEMKLNYYGLSPKSQLFMILEHENMTDDKLMKIFGIGSSSVRSMRSRIKSKKKD</sequence>
<evidence type="ECO:0000313" key="2">
    <source>
        <dbReference type="Proteomes" id="UP000714420"/>
    </source>
</evidence>
<gene>
    <name evidence="1" type="ORF">HPS56_02800</name>
</gene>
<proteinExistence type="predicted"/>
<accession>A0ABX2AM07</accession>
<comment type="caution">
    <text evidence="1">The sequence shown here is derived from an EMBL/GenBank/DDBJ whole genome shotgun (WGS) entry which is preliminary data.</text>
</comment>
<name>A0ABX2AM07_9BACT</name>
<protein>
    <submittedName>
        <fullName evidence="1">Uncharacterized protein</fullName>
    </submittedName>
</protein>
<dbReference type="Proteomes" id="UP000714420">
    <property type="component" value="Unassembled WGS sequence"/>
</dbReference>